<dbReference type="EMBL" id="CP012333">
    <property type="protein sequence ID" value="AKU95092.1"/>
    <property type="molecule type" value="Genomic_DNA"/>
</dbReference>
<dbReference type="SUPFAM" id="SSF52777">
    <property type="entry name" value="CoA-dependent acyltransferases"/>
    <property type="match status" value="1"/>
</dbReference>
<evidence type="ECO:0000313" key="2">
    <source>
        <dbReference type="Proteomes" id="UP000064967"/>
    </source>
</evidence>
<organism evidence="1 2">
    <name type="scientific">Labilithrix luteola</name>
    <dbReference type="NCBI Taxonomy" id="1391654"/>
    <lineage>
        <taxon>Bacteria</taxon>
        <taxon>Pseudomonadati</taxon>
        <taxon>Myxococcota</taxon>
        <taxon>Polyangia</taxon>
        <taxon>Polyangiales</taxon>
        <taxon>Labilitrichaceae</taxon>
        <taxon>Labilithrix</taxon>
    </lineage>
</organism>
<reference evidence="1 2" key="1">
    <citation type="submission" date="2015-08" db="EMBL/GenBank/DDBJ databases">
        <authorList>
            <person name="Babu N.S."/>
            <person name="Beckwith C.J."/>
            <person name="Beseler K.G."/>
            <person name="Brison A."/>
            <person name="Carone J.V."/>
            <person name="Caskin T.P."/>
            <person name="Diamond M."/>
            <person name="Durham M.E."/>
            <person name="Foxe J.M."/>
            <person name="Go M."/>
            <person name="Henderson B.A."/>
            <person name="Jones I.B."/>
            <person name="McGettigan J.A."/>
            <person name="Micheletti S.J."/>
            <person name="Nasrallah M.E."/>
            <person name="Ortiz D."/>
            <person name="Piller C.R."/>
            <person name="Privatt S.R."/>
            <person name="Schneider S.L."/>
            <person name="Sharp S."/>
            <person name="Smith T.C."/>
            <person name="Stanton J.D."/>
            <person name="Ullery H.E."/>
            <person name="Wilson R.J."/>
            <person name="Serrano M.G."/>
            <person name="Buck G."/>
            <person name="Lee V."/>
            <person name="Wang Y."/>
            <person name="Carvalho R."/>
            <person name="Voegtly L."/>
            <person name="Shi R."/>
            <person name="Duckworth R."/>
            <person name="Johnson A."/>
            <person name="Loviza R."/>
            <person name="Walstead R."/>
            <person name="Shah Z."/>
            <person name="Kiflezghi M."/>
            <person name="Wade K."/>
            <person name="Ball S.L."/>
            <person name="Bradley K.W."/>
            <person name="Asai D.J."/>
            <person name="Bowman C.A."/>
            <person name="Russell D.A."/>
            <person name="Pope W.H."/>
            <person name="Jacobs-Sera D."/>
            <person name="Hendrix R.W."/>
            <person name="Hatfull G.F."/>
        </authorList>
    </citation>
    <scope>NUCLEOTIDE SEQUENCE [LARGE SCALE GENOMIC DNA]</scope>
    <source>
        <strain evidence="1 2">DSM 27648</strain>
    </source>
</reference>
<dbReference type="STRING" id="1391654.AKJ09_01756"/>
<dbReference type="InterPro" id="IPR023213">
    <property type="entry name" value="CAT-like_dom_sf"/>
</dbReference>
<accession>A0A0K1PNK0</accession>
<protein>
    <submittedName>
        <fullName evidence="1">Putative peptide synthetase</fullName>
    </submittedName>
</protein>
<dbReference type="KEGG" id="llu:AKJ09_01756"/>
<dbReference type="RefSeq" id="WP_146646591.1">
    <property type="nucleotide sequence ID" value="NZ_CP012333.1"/>
</dbReference>
<dbReference type="Gene3D" id="3.30.559.10">
    <property type="entry name" value="Chloramphenicol acetyltransferase-like domain"/>
    <property type="match status" value="1"/>
</dbReference>
<evidence type="ECO:0000313" key="1">
    <source>
        <dbReference type="EMBL" id="AKU95092.1"/>
    </source>
</evidence>
<proteinExistence type="predicted"/>
<dbReference type="Proteomes" id="UP000064967">
    <property type="component" value="Chromosome"/>
</dbReference>
<name>A0A0K1PNK0_9BACT</name>
<sequence length="403" mass="44189">MTPRFERPLSSLERYALALDRVHRYEVVAVAEGEGDVDADRLRDAITSVAAVTPGLRARLTEDETSARWVGDGPLPDVREVDDSEWDGMSEGHTAFLDRRFDASSGPVAEVIIVRCRDDRTRLVFRGLHAAFDGRGLVHWASDIFRALRQEPLVGSSDVVTDDDIRRAHRKQTIESGIRLPKPAVAIPVLDHGGPIHPLAYVYRRVDIDHDVANLLGRAAVFLGQWAWRREAGAVSFVVPIDYRGLRTESTSIGNLVGYLRLPVEPADSPRAVIHRLMVSVRGYMDCRLLLPFGFDRQPLALLADGIRARQDTALYSATEASPSGSLVSMGAVAPAVISCPGFRGRLAFPIPPSSGKLGVMLVERPGGVTAVFSAPAAYNHRGQLDELVHAFREQLTRARSRG</sequence>
<dbReference type="AlphaFoldDB" id="A0A0K1PNK0"/>
<dbReference type="OrthoDB" id="2472181at2"/>
<keyword evidence="2" id="KW-1185">Reference proteome</keyword>
<gene>
    <name evidence="1" type="ORF">AKJ09_01756</name>
</gene>